<protein>
    <recommendedName>
        <fullName evidence="4">Glycoside hydrolase family 3 N-terminal domain-containing protein</fullName>
    </recommendedName>
</protein>
<dbReference type="InParanoid" id="E1ZED0"/>
<dbReference type="KEGG" id="cvr:CHLNCDRAFT_57756"/>
<evidence type="ECO:0000313" key="6">
    <source>
        <dbReference type="Proteomes" id="UP000008141"/>
    </source>
</evidence>
<name>E1ZED0_CHLVA</name>
<feature type="domain" description="Glycoside hydrolase family 3 N-terminal" evidence="4">
    <location>
        <begin position="77"/>
        <end position="135"/>
    </location>
</feature>
<dbReference type="SUPFAM" id="SSF51445">
    <property type="entry name" value="(Trans)glycosidases"/>
    <property type="match status" value="1"/>
</dbReference>
<keyword evidence="2" id="KW-0378">Hydrolase</keyword>
<proteinExistence type="inferred from homology"/>
<evidence type="ECO:0000313" key="5">
    <source>
        <dbReference type="EMBL" id="EFN55848.1"/>
    </source>
</evidence>
<dbReference type="RefSeq" id="XP_005847950.1">
    <property type="nucleotide sequence ID" value="XM_005847888.1"/>
</dbReference>
<accession>E1ZED0</accession>
<dbReference type="GO" id="GO:0009044">
    <property type="term" value="F:xylan 1,4-beta-xylosidase activity"/>
    <property type="evidence" value="ECO:0007669"/>
    <property type="project" value="InterPro"/>
</dbReference>
<keyword evidence="3" id="KW-0732">Signal</keyword>
<keyword evidence="6" id="KW-1185">Reference proteome</keyword>
<gene>
    <name evidence="5" type="ORF">CHLNCDRAFT_57756</name>
</gene>
<dbReference type="OrthoDB" id="509197at2759"/>
<feature type="signal peptide" evidence="3">
    <location>
        <begin position="1"/>
        <end position="22"/>
    </location>
</feature>
<dbReference type="PANTHER" id="PTHR42721">
    <property type="entry name" value="SUGAR HYDROLASE-RELATED"/>
    <property type="match status" value="1"/>
</dbReference>
<evidence type="ECO:0000256" key="3">
    <source>
        <dbReference type="SAM" id="SignalP"/>
    </source>
</evidence>
<dbReference type="InterPro" id="IPR001764">
    <property type="entry name" value="Glyco_hydro_3_N"/>
</dbReference>
<dbReference type="InterPro" id="IPR017853">
    <property type="entry name" value="GH"/>
</dbReference>
<evidence type="ECO:0000259" key="4">
    <source>
        <dbReference type="Pfam" id="PF00933"/>
    </source>
</evidence>
<dbReference type="GO" id="GO:0031222">
    <property type="term" value="P:arabinan catabolic process"/>
    <property type="evidence" value="ECO:0007669"/>
    <property type="project" value="TreeGrafter"/>
</dbReference>
<dbReference type="Gene3D" id="3.20.20.300">
    <property type="entry name" value="Glycoside hydrolase, family 3, N-terminal domain"/>
    <property type="match status" value="1"/>
</dbReference>
<dbReference type="AlphaFoldDB" id="E1ZED0"/>
<dbReference type="InterPro" id="IPR036962">
    <property type="entry name" value="Glyco_hydro_3_N_sf"/>
</dbReference>
<dbReference type="GeneID" id="17355448"/>
<evidence type="ECO:0000256" key="1">
    <source>
        <dbReference type="ARBA" id="ARBA00005336"/>
    </source>
</evidence>
<organism evidence="6">
    <name type="scientific">Chlorella variabilis</name>
    <name type="common">Green alga</name>
    <dbReference type="NCBI Taxonomy" id="554065"/>
    <lineage>
        <taxon>Eukaryota</taxon>
        <taxon>Viridiplantae</taxon>
        <taxon>Chlorophyta</taxon>
        <taxon>core chlorophytes</taxon>
        <taxon>Trebouxiophyceae</taxon>
        <taxon>Chlorellales</taxon>
        <taxon>Chlorellaceae</taxon>
        <taxon>Chlorella clade</taxon>
        <taxon>Chlorella</taxon>
    </lineage>
</organism>
<feature type="chain" id="PRO_5003156373" description="Glycoside hydrolase family 3 N-terminal domain-containing protein" evidence="3">
    <location>
        <begin position="23"/>
        <end position="169"/>
    </location>
</feature>
<comment type="similarity">
    <text evidence="1">Belongs to the glycosyl hydrolase 3 family.</text>
</comment>
<dbReference type="GO" id="GO:0046556">
    <property type="term" value="F:alpha-L-arabinofuranosidase activity"/>
    <property type="evidence" value="ECO:0007669"/>
    <property type="project" value="TreeGrafter"/>
</dbReference>
<dbReference type="InterPro" id="IPR044993">
    <property type="entry name" value="BXL"/>
</dbReference>
<sequence>MADTALALLSVALACCAALVAGQGANSSSTAGPGANSAATHAWLDTSLPPDERAAALVAAMTGPEKLAQLESSPAKRAMRLGISSFYYQRECLHGMVADNGEGTMYPQPMAWAATFNPALTQQVASQIGDEMRGMNNAAVAAGRGPQYTHCFGPHPAIVRLACLLVACS</sequence>
<dbReference type="GO" id="GO:0045493">
    <property type="term" value="P:xylan catabolic process"/>
    <property type="evidence" value="ECO:0007669"/>
    <property type="project" value="InterPro"/>
</dbReference>
<evidence type="ECO:0000256" key="2">
    <source>
        <dbReference type="ARBA" id="ARBA00022801"/>
    </source>
</evidence>
<dbReference type="PANTHER" id="PTHR42721:SF3">
    <property type="entry name" value="BETA-D-XYLOSIDASE 5-RELATED"/>
    <property type="match status" value="1"/>
</dbReference>
<dbReference type="Pfam" id="PF00933">
    <property type="entry name" value="Glyco_hydro_3"/>
    <property type="match status" value="1"/>
</dbReference>
<reference evidence="5 6" key="1">
    <citation type="journal article" date="2010" name="Plant Cell">
        <title>The Chlorella variabilis NC64A genome reveals adaptation to photosymbiosis, coevolution with viruses, and cryptic sex.</title>
        <authorList>
            <person name="Blanc G."/>
            <person name="Duncan G."/>
            <person name="Agarkova I."/>
            <person name="Borodovsky M."/>
            <person name="Gurnon J."/>
            <person name="Kuo A."/>
            <person name="Lindquist E."/>
            <person name="Lucas S."/>
            <person name="Pangilinan J."/>
            <person name="Polle J."/>
            <person name="Salamov A."/>
            <person name="Terry A."/>
            <person name="Yamada T."/>
            <person name="Dunigan D.D."/>
            <person name="Grigoriev I.V."/>
            <person name="Claverie J.M."/>
            <person name="Van Etten J.L."/>
        </authorList>
    </citation>
    <scope>NUCLEOTIDE SEQUENCE [LARGE SCALE GENOMIC DNA]</scope>
    <source>
        <strain evidence="5 6">NC64A</strain>
    </source>
</reference>
<dbReference type="EMBL" id="GL433843">
    <property type="protein sequence ID" value="EFN55848.1"/>
    <property type="molecule type" value="Genomic_DNA"/>
</dbReference>
<dbReference type="Proteomes" id="UP000008141">
    <property type="component" value="Unassembled WGS sequence"/>
</dbReference>